<feature type="transmembrane region" description="Helical" evidence="1">
    <location>
        <begin position="55"/>
        <end position="72"/>
    </location>
</feature>
<keyword evidence="1" id="KW-0812">Transmembrane</keyword>
<sequence length="73" mass="8568">MSIIAWSIVHIQCLFIFVLCCVHLSVIILLSWPFILEQTNGVTELYMDKFTVTSTYVFFRKFVLITVSFTRIM</sequence>
<proteinExistence type="predicted"/>
<name>J3KX12_ORYBR</name>
<reference evidence="2" key="2">
    <citation type="submission" date="2013-04" db="UniProtKB">
        <authorList>
            <consortium name="EnsemblPlants"/>
        </authorList>
    </citation>
    <scope>IDENTIFICATION</scope>
</reference>
<evidence type="ECO:0000313" key="2">
    <source>
        <dbReference type="EnsemblPlants" id="OB01G15180.1"/>
    </source>
</evidence>
<dbReference type="HOGENOM" id="CLU_2708727_0_0_1"/>
<accession>J3KX12</accession>
<reference evidence="2" key="1">
    <citation type="journal article" date="2013" name="Nat. Commun.">
        <title>Whole-genome sequencing of Oryza brachyantha reveals mechanisms underlying Oryza genome evolution.</title>
        <authorList>
            <person name="Chen J."/>
            <person name="Huang Q."/>
            <person name="Gao D."/>
            <person name="Wang J."/>
            <person name="Lang Y."/>
            <person name="Liu T."/>
            <person name="Li B."/>
            <person name="Bai Z."/>
            <person name="Luis Goicoechea J."/>
            <person name="Liang C."/>
            <person name="Chen C."/>
            <person name="Zhang W."/>
            <person name="Sun S."/>
            <person name="Liao Y."/>
            <person name="Zhang X."/>
            <person name="Yang L."/>
            <person name="Song C."/>
            <person name="Wang M."/>
            <person name="Shi J."/>
            <person name="Liu G."/>
            <person name="Liu J."/>
            <person name="Zhou H."/>
            <person name="Zhou W."/>
            <person name="Yu Q."/>
            <person name="An N."/>
            <person name="Chen Y."/>
            <person name="Cai Q."/>
            <person name="Wang B."/>
            <person name="Liu B."/>
            <person name="Min J."/>
            <person name="Huang Y."/>
            <person name="Wu H."/>
            <person name="Li Z."/>
            <person name="Zhang Y."/>
            <person name="Yin Y."/>
            <person name="Song W."/>
            <person name="Jiang J."/>
            <person name="Jackson S.A."/>
            <person name="Wing R.A."/>
            <person name="Wang J."/>
            <person name="Chen M."/>
        </authorList>
    </citation>
    <scope>NUCLEOTIDE SEQUENCE [LARGE SCALE GENOMIC DNA]</scope>
    <source>
        <strain evidence="2">cv. IRGC 101232</strain>
    </source>
</reference>
<dbReference type="Gramene" id="OB01G15180.1">
    <property type="protein sequence ID" value="OB01G15180.1"/>
    <property type="gene ID" value="OB01G15180"/>
</dbReference>
<keyword evidence="3" id="KW-1185">Reference proteome</keyword>
<organism evidence="2">
    <name type="scientific">Oryza brachyantha</name>
    <name type="common">malo sina</name>
    <dbReference type="NCBI Taxonomy" id="4533"/>
    <lineage>
        <taxon>Eukaryota</taxon>
        <taxon>Viridiplantae</taxon>
        <taxon>Streptophyta</taxon>
        <taxon>Embryophyta</taxon>
        <taxon>Tracheophyta</taxon>
        <taxon>Spermatophyta</taxon>
        <taxon>Magnoliopsida</taxon>
        <taxon>Liliopsida</taxon>
        <taxon>Poales</taxon>
        <taxon>Poaceae</taxon>
        <taxon>BOP clade</taxon>
        <taxon>Oryzoideae</taxon>
        <taxon>Oryzeae</taxon>
        <taxon>Oryzinae</taxon>
        <taxon>Oryza</taxon>
    </lineage>
</organism>
<protein>
    <submittedName>
        <fullName evidence="2">Uncharacterized protein</fullName>
    </submittedName>
</protein>
<evidence type="ECO:0000256" key="1">
    <source>
        <dbReference type="SAM" id="Phobius"/>
    </source>
</evidence>
<keyword evidence="1" id="KW-1133">Transmembrane helix</keyword>
<dbReference type="Proteomes" id="UP000006038">
    <property type="component" value="Chromosome 1"/>
</dbReference>
<dbReference type="EnsemblPlants" id="OB01G15180.1">
    <property type="protein sequence ID" value="OB01G15180.1"/>
    <property type="gene ID" value="OB01G15180"/>
</dbReference>
<evidence type="ECO:0000313" key="3">
    <source>
        <dbReference type="Proteomes" id="UP000006038"/>
    </source>
</evidence>
<feature type="transmembrane region" description="Helical" evidence="1">
    <location>
        <begin position="12"/>
        <end position="35"/>
    </location>
</feature>
<dbReference type="AlphaFoldDB" id="J3KX12"/>
<keyword evidence="1" id="KW-0472">Membrane</keyword>